<reference evidence="1 2" key="1">
    <citation type="submission" date="2016-02" db="EMBL/GenBank/DDBJ databases">
        <title>Genome analysis of coral dinoflagellate symbionts highlights evolutionary adaptations to a symbiotic lifestyle.</title>
        <authorList>
            <person name="Aranda M."/>
            <person name="Li Y."/>
            <person name="Liew Y.J."/>
            <person name="Baumgarten S."/>
            <person name="Simakov O."/>
            <person name="Wilson M."/>
            <person name="Piel J."/>
            <person name="Ashoor H."/>
            <person name="Bougouffa S."/>
            <person name="Bajic V.B."/>
            <person name="Ryu T."/>
            <person name="Ravasi T."/>
            <person name="Bayer T."/>
            <person name="Micklem G."/>
            <person name="Kim H."/>
            <person name="Bhak J."/>
            <person name="Lajeunesse T.C."/>
            <person name="Voolstra C.R."/>
        </authorList>
    </citation>
    <scope>NUCLEOTIDE SEQUENCE [LARGE SCALE GENOMIC DNA]</scope>
    <source>
        <strain evidence="1 2">CCMP2467</strain>
    </source>
</reference>
<dbReference type="AlphaFoldDB" id="A0A1Q9CQY1"/>
<dbReference type="InterPro" id="IPR027417">
    <property type="entry name" value="P-loop_NTPase"/>
</dbReference>
<accession>A0A1Q9CQY1</accession>
<evidence type="ECO:0000313" key="2">
    <source>
        <dbReference type="Proteomes" id="UP000186817"/>
    </source>
</evidence>
<dbReference type="EMBL" id="LSRX01000982">
    <property type="protein sequence ID" value="OLP85329.1"/>
    <property type="molecule type" value="Genomic_DNA"/>
</dbReference>
<comment type="caution">
    <text evidence="1">The sequence shown here is derived from an EMBL/GenBank/DDBJ whole genome shotgun (WGS) entry which is preliminary data.</text>
</comment>
<dbReference type="Gene3D" id="3.40.50.300">
    <property type="entry name" value="P-loop containing nucleotide triphosphate hydrolases"/>
    <property type="match status" value="1"/>
</dbReference>
<dbReference type="Proteomes" id="UP000186817">
    <property type="component" value="Unassembled WGS sequence"/>
</dbReference>
<organism evidence="1 2">
    <name type="scientific">Symbiodinium microadriaticum</name>
    <name type="common">Dinoflagellate</name>
    <name type="synonym">Zooxanthella microadriatica</name>
    <dbReference type="NCBI Taxonomy" id="2951"/>
    <lineage>
        <taxon>Eukaryota</taxon>
        <taxon>Sar</taxon>
        <taxon>Alveolata</taxon>
        <taxon>Dinophyceae</taxon>
        <taxon>Suessiales</taxon>
        <taxon>Symbiodiniaceae</taxon>
        <taxon>Symbiodinium</taxon>
    </lineage>
</organism>
<gene>
    <name evidence="1" type="ORF">AK812_SmicGene33687</name>
</gene>
<dbReference type="SUPFAM" id="SSF52540">
    <property type="entry name" value="P-loop containing nucleoside triphosphate hydrolases"/>
    <property type="match status" value="1"/>
</dbReference>
<sequence length="319" mass="34340">MSLTRCFLYELEGGENTDKEVETIQKTLTDLVESGDAIEPVTKSWKEVACYQCRGVLRLNLFPLHERAAALKAGSYALIHCKEMSGFARGPGPALLQSHSDHKAFCKGYEVRSVGNLNSLQQVGRGRKVLACEFRQETKIAEIVAQVKARMAEGRQVKVICIAGPTSSGKTTFATKLCHDLSSLVASVPCGMPSLSTAMVEGVKVVLSPPEEGLKMIDGSTGDEFPTCVIAFTVLPVFKDVSPAEEKNRTESAEELLAEVGTKIASWGKLLSTLPVDGYLMPLMGIGAFGLGHEESELLTCKLFSSLENGQPIALLTAK</sequence>
<keyword evidence="2" id="KW-1185">Reference proteome</keyword>
<protein>
    <submittedName>
        <fullName evidence="1">Uncharacterized protein</fullName>
    </submittedName>
</protein>
<evidence type="ECO:0000313" key="1">
    <source>
        <dbReference type="EMBL" id="OLP85329.1"/>
    </source>
</evidence>
<proteinExistence type="predicted"/>
<name>A0A1Q9CQY1_SYMMI</name>
<dbReference type="OrthoDB" id="10257085at2759"/>